<keyword evidence="2" id="KW-1185">Reference proteome</keyword>
<evidence type="ECO:0000313" key="1">
    <source>
        <dbReference type="EMBL" id="EJW02352.1"/>
    </source>
</evidence>
<comment type="caution">
    <text evidence="1">The sequence shown here is derived from an EMBL/GenBank/DDBJ whole genome shotgun (WGS) entry which is preliminary data.</text>
</comment>
<dbReference type="HOGENOM" id="CLU_2209991_0_0_1"/>
<dbReference type="VEuPathDB" id="MicrosporidiaDB:EDEG_03211"/>
<protein>
    <submittedName>
        <fullName evidence="1">Uncharacterized protein</fullName>
    </submittedName>
</protein>
<organism evidence="1 2">
    <name type="scientific">Edhazardia aedis (strain USNM 41457)</name>
    <name type="common">Microsporidian parasite</name>
    <dbReference type="NCBI Taxonomy" id="1003232"/>
    <lineage>
        <taxon>Eukaryota</taxon>
        <taxon>Fungi</taxon>
        <taxon>Fungi incertae sedis</taxon>
        <taxon>Microsporidia</taxon>
        <taxon>Edhazardia</taxon>
    </lineage>
</organism>
<reference evidence="2" key="2">
    <citation type="submission" date="2015-07" db="EMBL/GenBank/DDBJ databases">
        <title>Contrasting host-pathogen interactions and genome evolution in two generalist and specialist microsporidian pathogens of mosquitoes.</title>
        <authorList>
            <consortium name="The Broad Institute Genomics Platform"/>
            <consortium name="The Broad Institute Genome Sequencing Center for Infectious Disease"/>
            <person name="Cuomo C.A."/>
            <person name="Sanscrainte N.D."/>
            <person name="Goldberg J.M."/>
            <person name="Heiman D."/>
            <person name="Young S."/>
            <person name="Zeng Q."/>
            <person name="Becnel J.J."/>
            <person name="Birren B.W."/>
        </authorList>
    </citation>
    <scope>NUCLEOTIDE SEQUENCE [LARGE SCALE GENOMIC DNA]</scope>
    <source>
        <strain evidence="2">USNM 41457</strain>
    </source>
</reference>
<sequence length="107" mass="12654">MDPPLGSPDFLKFKYFKNFEKILKLNECLFYKPFMHCSNFELRILFLSKTSKKNQSFQYGEPTSINNVKKLIVIFKKTLKIIMSSTSKMLISNIPIFEITNHLFETF</sequence>
<dbReference type="EMBL" id="AFBI03000076">
    <property type="protein sequence ID" value="EJW02352.1"/>
    <property type="molecule type" value="Genomic_DNA"/>
</dbReference>
<evidence type="ECO:0000313" key="2">
    <source>
        <dbReference type="Proteomes" id="UP000003163"/>
    </source>
</evidence>
<dbReference type="InParanoid" id="J9DLU3"/>
<accession>J9DLU3</accession>
<gene>
    <name evidence="1" type="ORF">EDEG_03211</name>
</gene>
<proteinExistence type="predicted"/>
<dbReference type="AlphaFoldDB" id="J9DLU3"/>
<dbReference type="Proteomes" id="UP000003163">
    <property type="component" value="Unassembled WGS sequence"/>
</dbReference>
<name>J9DLU3_EDHAE</name>
<reference evidence="1 2" key="1">
    <citation type="submission" date="2011-08" db="EMBL/GenBank/DDBJ databases">
        <authorList>
            <person name="Liu Z.J."/>
            <person name="Shi F.L."/>
            <person name="Lu J.Q."/>
            <person name="Li M."/>
            <person name="Wang Z.L."/>
        </authorList>
    </citation>
    <scope>NUCLEOTIDE SEQUENCE [LARGE SCALE GENOMIC DNA]</scope>
    <source>
        <strain evidence="1 2">USNM 41457</strain>
    </source>
</reference>